<reference evidence="2 3" key="2">
    <citation type="submission" date="2020-04" db="EMBL/GenBank/DDBJ databases">
        <authorList>
            <person name="Fomenkov A."/>
            <person name="Anton B.P."/>
            <person name="Roberts R.J."/>
        </authorList>
    </citation>
    <scope>NUCLEOTIDE SEQUENCE [LARGE SCALE GENOMIC DNA]</scope>
    <source>
        <strain evidence="2 3">CCAP 1403/13f</strain>
    </source>
</reference>
<reference evidence="2 3" key="1">
    <citation type="submission" date="2020-04" db="EMBL/GenBank/DDBJ databases">
        <title>Genome-Wide Identification of 5-Methylcytosine Sites in Bacterial Genomes By High-Throughput Sequencing of MspJI Restriction Fragments.</title>
        <authorList>
            <person name="Wu V."/>
        </authorList>
    </citation>
    <scope>NUCLEOTIDE SEQUENCE [LARGE SCALE GENOMIC DNA]</scope>
    <source>
        <strain evidence="2 3">CCAP 1403/13f</strain>
    </source>
</reference>
<evidence type="ECO:0000259" key="1">
    <source>
        <dbReference type="Pfam" id="PF14261"/>
    </source>
</evidence>
<evidence type="ECO:0000313" key="2">
    <source>
        <dbReference type="EMBL" id="QJB43549.1"/>
    </source>
</evidence>
<dbReference type="Proteomes" id="UP000502433">
    <property type="component" value="Chromosome"/>
</dbReference>
<gene>
    <name evidence="2" type="ORF">HGD76_04255</name>
</gene>
<dbReference type="PANTHER" id="PTHR35586:SF1">
    <property type="entry name" value="SLL1691 PROTEIN"/>
    <property type="match status" value="1"/>
</dbReference>
<accession>A0A6H2BXV0</accession>
<dbReference type="EMBL" id="CP051206">
    <property type="protein sequence ID" value="QJB43549.1"/>
    <property type="molecule type" value="Genomic_DNA"/>
</dbReference>
<proteinExistence type="predicted"/>
<organism evidence="2 3">
    <name type="scientific">Dolichospermum flos-aquae CCAP 1403/13F</name>
    <dbReference type="NCBI Taxonomy" id="315271"/>
    <lineage>
        <taxon>Bacteria</taxon>
        <taxon>Bacillati</taxon>
        <taxon>Cyanobacteriota</taxon>
        <taxon>Cyanophyceae</taxon>
        <taxon>Nostocales</taxon>
        <taxon>Aphanizomenonaceae</taxon>
        <taxon>Dolichospermum</taxon>
    </lineage>
</organism>
<evidence type="ECO:0000313" key="3">
    <source>
        <dbReference type="Proteomes" id="UP000502433"/>
    </source>
</evidence>
<dbReference type="InterPro" id="IPR025587">
    <property type="entry name" value="DUF4351"/>
</dbReference>
<dbReference type="PANTHER" id="PTHR35586">
    <property type="entry name" value="SLL1691 PROTEIN"/>
    <property type="match status" value="1"/>
</dbReference>
<dbReference type="KEGG" id="dfs:HGD76_04255"/>
<name>A0A6H2BXV0_DOLFA</name>
<sequence length="78" mass="9293">MEESVIYQDILQKGEQKEAFRFLNRQLNRRFGEMDLSIIERIRLLPTEQLEILGEEFLDFAGISDLVTWLDTHIPRNL</sequence>
<dbReference type="AlphaFoldDB" id="A0A6H2BXV0"/>
<dbReference type="Pfam" id="PF14261">
    <property type="entry name" value="DUF4351"/>
    <property type="match status" value="1"/>
</dbReference>
<feature type="domain" description="DUF4351" evidence="1">
    <location>
        <begin position="12"/>
        <end position="70"/>
    </location>
</feature>
<protein>
    <submittedName>
        <fullName evidence="2">DUF4351 domain-containing protein</fullName>
    </submittedName>
</protein>